<keyword evidence="2" id="KW-1185">Reference proteome</keyword>
<accession>A0ABQ8UKZ1</accession>
<proteinExistence type="predicted"/>
<protein>
    <submittedName>
        <fullName evidence="1">Uncharacterized protein</fullName>
    </submittedName>
</protein>
<reference evidence="1" key="1">
    <citation type="journal article" date="2022" name="bioRxiv">
        <title>Genomics of Preaxostyla Flagellates Illuminates Evolutionary Transitions and the Path Towards Mitochondrial Loss.</title>
        <authorList>
            <person name="Novak L.V.F."/>
            <person name="Treitli S.C."/>
            <person name="Pyrih J."/>
            <person name="Halakuc P."/>
            <person name="Pipaliya S.V."/>
            <person name="Vacek V."/>
            <person name="Brzon O."/>
            <person name="Soukal P."/>
            <person name="Eme L."/>
            <person name="Dacks J.B."/>
            <person name="Karnkowska A."/>
            <person name="Elias M."/>
            <person name="Hampl V."/>
        </authorList>
    </citation>
    <scope>NUCLEOTIDE SEQUENCE</scope>
    <source>
        <strain evidence="1">RCP-MX</strain>
    </source>
</reference>
<dbReference type="Proteomes" id="UP001141327">
    <property type="component" value="Unassembled WGS sequence"/>
</dbReference>
<evidence type="ECO:0000313" key="1">
    <source>
        <dbReference type="EMBL" id="KAJ4457440.1"/>
    </source>
</evidence>
<comment type="caution">
    <text evidence="1">The sequence shown here is derived from an EMBL/GenBank/DDBJ whole genome shotgun (WGS) entry which is preliminary data.</text>
</comment>
<gene>
    <name evidence="1" type="ORF">PAPYR_7146</name>
</gene>
<dbReference type="EMBL" id="JAPMOS010000047">
    <property type="protein sequence ID" value="KAJ4457440.1"/>
    <property type="molecule type" value="Genomic_DNA"/>
</dbReference>
<sequence>MPNEILKIYVRWEWTQAGRGGSGPVTVGRPLTKDPGCDRETARIADPPHLGLLQTAAQVAETGSFGSGHHTGQLRSKMLTSSLQKFVTKRASLGQIRGKSG</sequence>
<evidence type="ECO:0000313" key="2">
    <source>
        <dbReference type="Proteomes" id="UP001141327"/>
    </source>
</evidence>
<name>A0ABQ8UKZ1_9EUKA</name>
<organism evidence="1 2">
    <name type="scientific">Paratrimastix pyriformis</name>
    <dbReference type="NCBI Taxonomy" id="342808"/>
    <lineage>
        <taxon>Eukaryota</taxon>
        <taxon>Metamonada</taxon>
        <taxon>Preaxostyla</taxon>
        <taxon>Paratrimastigidae</taxon>
        <taxon>Paratrimastix</taxon>
    </lineage>
</organism>